<evidence type="ECO:0000256" key="1">
    <source>
        <dbReference type="ARBA" id="ARBA00004328"/>
    </source>
</evidence>
<evidence type="ECO:0000313" key="4">
    <source>
        <dbReference type="EMBL" id="MFD1398556.1"/>
    </source>
</evidence>
<dbReference type="Pfam" id="PF05065">
    <property type="entry name" value="Phage_capsid"/>
    <property type="match status" value="1"/>
</dbReference>
<dbReference type="InterPro" id="IPR024455">
    <property type="entry name" value="Phage_capsid"/>
</dbReference>
<comment type="caution">
    <text evidence="4">The sequence shown here is derived from an EMBL/GenBank/DDBJ whole genome shotgun (WGS) entry which is preliminary data.</text>
</comment>
<feature type="compositionally biased region" description="Basic and acidic residues" evidence="2">
    <location>
        <begin position="39"/>
        <end position="55"/>
    </location>
</feature>
<gene>
    <name evidence="4" type="ORF">ACFQ41_04470</name>
</gene>
<dbReference type="InterPro" id="IPR054612">
    <property type="entry name" value="Phage_capsid-like_C"/>
</dbReference>
<dbReference type="RefSeq" id="WP_204119469.1">
    <property type="nucleotide sequence ID" value="NZ_BOLV01000015.1"/>
</dbReference>
<feature type="domain" description="Phage capsid-like C-terminal" evidence="3">
    <location>
        <begin position="167"/>
        <end position="380"/>
    </location>
</feature>
<protein>
    <submittedName>
        <fullName evidence="4">Phage major capsid protein</fullName>
    </submittedName>
</protein>
<reference evidence="5" key="1">
    <citation type="journal article" date="2019" name="Int. J. Syst. Evol. Microbiol.">
        <title>The Global Catalogue of Microorganisms (GCM) 10K type strain sequencing project: providing services to taxonomists for standard genome sequencing and annotation.</title>
        <authorList>
            <consortium name="The Broad Institute Genomics Platform"/>
            <consortium name="The Broad Institute Genome Sequencing Center for Infectious Disease"/>
            <person name="Wu L."/>
            <person name="Ma J."/>
        </authorList>
    </citation>
    <scope>NUCLEOTIDE SEQUENCE [LARGE SCALE GENOMIC DNA]</scope>
    <source>
        <strain evidence="5">CCM 9110</strain>
    </source>
</reference>
<organism evidence="4 5">
    <name type="scientific">Lacticaseibacillus suilingensis</name>
    <dbReference type="NCBI Taxonomy" id="2799577"/>
    <lineage>
        <taxon>Bacteria</taxon>
        <taxon>Bacillati</taxon>
        <taxon>Bacillota</taxon>
        <taxon>Bacilli</taxon>
        <taxon>Lactobacillales</taxon>
        <taxon>Lactobacillaceae</taxon>
        <taxon>Lacticaseibacillus</taxon>
    </lineage>
</organism>
<dbReference type="SUPFAM" id="SSF56563">
    <property type="entry name" value="Major capsid protein gp5"/>
    <property type="match status" value="1"/>
</dbReference>
<dbReference type="Proteomes" id="UP001597199">
    <property type="component" value="Unassembled WGS sequence"/>
</dbReference>
<feature type="compositionally biased region" description="Polar residues" evidence="2">
    <location>
        <begin position="120"/>
        <end position="133"/>
    </location>
</feature>
<dbReference type="EMBL" id="JBHTOA010000020">
    <property type="protein sequence ID" value="MFD1398556.1"/>
    <property type="molecule type" value="Genomic_DNA"/>
</dbReference>
<evidence type="ECO:0000313" key="5">
    <source>
        <dbReference type="Proteomes" id="UP001597199"/>
    </source>
</evidence>
<dbReference type="NCBIfam" id="TIGR01554">
    <property type="entry name" value="major_cap_HK97"/>
    <property type="match status" value="1"/>
</dbReference>
<comment type="subcellular location">
    <subcellularLocation>
        <location evidence="1">Virion</location>
    </subcellularLocation>
</comment>
<proteinExistence type="predicted"/>
<feature type="region of interest" description="Disordered" evidence="2">
    <location>
        <begin position="31"/>
        <end position="55"/>
    </location>
</feature>
<name>A0ABW4BDK3_9LACO</name>
<evidence type="ECO:0000259" key="3">
    <source>
        <dbReference type="Pfam" id="PF05065"/>
    </source>
</evidence>
<keyword evidence="5" id="KW-1185">Reference proteome</keyword>
<sequence>MTLDEKLAAIRKEIDKKRASAEAHKAEIRSLLEQDTEDATTKAKEARSAFDKESAEIKDLEEKRGLYEEALKGNEQPAPKAVAKPATDERRKQINAFIRAKELGKEMTIPASMLRDGASTDPTTSGIVSSDNPGTIPVDQSYIPQRELQTVVDLKPYTHVIAAKHAQGVYPTLKNVTGVLHTVAELEKNPALAKPEFDKVEWKIDTYRGAIPISQEDIDDSEADLISIVNENGQQLKRNTGNAAIATLLKGFTPKEISDIDGLKEINNVELDPAYSRALIASQSFYNFLDTVKDGNGRYLLQDSIISPSGKTVLGMSVVVVGDDVLGAAGEAHAFLGDLPRAVIFADRADLDIQWVDNDIYGKYLRAGMRFGVAIADTKAGYFLTYSPKA</sequence>
<feature type="region of interest" description="Disordered" evidence="2">
    <location>
        <begin position="114"/>
        <end position="137"/>
    </location>
</feature>
<evidence type="ECO:0000256" key="2">
    <source>
        <dbReference type="SAM" id="MobiDB-lite"/>
    </source>
</evidence>
<accession>A0ABW4BDK3</accession>